<dbReference type="Gene3D" id="1.10.1060.10">
    <property type="entry name" value="Alpha-helical ferredoxin"/>
    <property type="match status" value="1"/>
</dbReference>
<dbReference type="InterPro" id="IPR036188">
    <property type="entry name" value="FAD/NAD-bd_sf"/>
</dbReference>
<organism evidence="17 18">
    <name type="scientific">Sinanaerobacter chloroacetimidivorans</name>
    <dbReference type="NCBI Taxonomy" id="2818044"/>
    <lineage>
        <taxon>Bacteria</taxon>
        <taxon>Bacillati</taxon>
        <taxon>Bacillota</taxon>
        <taxon>Clostridia</taxon>
        <taxon>Peptostreptococcales</taxon>
        <taxon>Anaerovoracaceae</taxon>
        <taxon>Sinanaerobacter</taxon>
    </lineage>
</organism>
<dbReference type="Pfam" id="PF13510">
    <property type="entry name" value="Fer2_4"/>
    <property type="match status" value="1"/>
</dbReference>
<comment type="cofactor">
    <cofactor evidence="1">
        <name>[4Fe-4S] cluster</name>
        <dbReference type="ChEBI" id="CHEBI:49883"/>
    </cofactor>
</comment>
<evidence type="ECO:0000256" key="3">
    <source>
        <dbReference type="ARBA" id="ARBA00005404"/>
    </source>
</evidence>
<dbReference type="PROSITE" id="PS51379">
    <property type="entry name" value="4FE4S_FER_2"/>
    <property type="match status" value="2"/>
</dbReference>
<dbReference type="Pfam" id="PF22117">
    <property type="entry name" value="Fer4_Nqo3"/>
    <property type="match status" value="1"/>
</dbReference>
<feature type="domain" description="4Fe-4S ferredoxin-type" evidence="15">
    <location>
        <begin position="184"/>
        <end position="212"/>
    </location>
</feature>
<dbReference type="SMART" id="SM00929">
    <property type="entry name" value="NADH-G_4Fe-4S_3"/>
    <property type="match status" value="1"/>
</dbReference>
<evidence type="ECO:0000313" key="17">
    <source>
        <dbReference type="EMBL" id="MBR0597771.1"/>
    </source>
</evidence>
<dbReference type="FunFam" id="3.10.20.740:FF:000004">
    <property type="entry name" value="NADH-quinone oxidoreductase"/>
    <property type="match status" value="1"/>
</dbReference>
<dbReference type="InterPro" id="IPR017896">
    <property type="entry name" value="4Fe4S_Fe-S-bd"/>
</dbReference>
<dbReference type="InterPro" id="IPR009051">
    <property type="entry name" value="Helical_ferredxn"/>
</dbReference>
<reference evidence="17" key="1">
    <citation type="submission" date="2021-04" db="EMBL/GenBank/DDBJ databases">
        <title>Sinoanaerobacter chloroacetimidivorans sp. nov., an obligate anaerobic bacterium isolated from anaerobic sludge.</title>
        <authorList>
            <person name="Bao Y."/>
        </authorList>
    </citation>
    <scope>NUCLEOTIDE SEQUENCE</scope>
    <source>
        <strain evidence="17">BAD-6</strain>
    </source>
</reference>
<dbReference type="SUPFAM" id="SSF54292">
    <property type="entry name" value="2Fe-2S ferredoxin-like"/>
    <property type="match status" value="1"/>
</dbReference>
<comment type="subcellular location">
    <subcellularLocation>
        <location evidence="2">Membrane</location>
    </subcellularLocation>
</comment>
<comment type="caution">
    <text evidence="17">The sequence shown here is derived from an EMBL/GenBank/DDBJ whole genome shotgun (WGS) entry which is preliminary data.</text>
</comment>
<dbReference type="FunFam" id="3.30.70.20:FF:000035">
    <property type="entry name" value="Iron hydrogenase 1"/>
    <property type="match status" value="1"/>
</dbReference>
<evidence type="ECO:0000256" key="8">
    <source>
        <dbReference type="ARBA" id="ARBA00022967"/>
    </source>
</evidence>
<keyword evidence="11" id="KW-0520">NAD</keyword>
<dbReference type="PROSITE" id="PS51839">
    <property type="entry name" value="4FE4S_HC3"/>
    <property type="match status" value="1"/>
</dbReference>
<name>A0A8J7VZV5_9FIRM</name>
<dbReference type="InterPro" id="IPR023753">
    <property type="entry name" value="FAD/NAD-binding_dom"/>
</dbReference>
<proteinExistence type="inferred from homology"/>
<dbReference type="Pfam" id="PF10588">
    <property type="entry name" value="NADH-G_4Fe-4S_3"/>
    <property type="match status" value="1"/>
</dbReference>
<comment type="cofactor">
    <cofactor evidence="13">
        <name>[2Fe-2S] cluster</name>
        <dbReference type="ChEBI" id="CHEBI:190135"/>
    </cofactor>
</comment>
<dbReference type="Pfam" id="PF07992">
    <property type="entry name" value="Pyr_redox_2"/>
    <property type="match status" value="1"/>
</dbReference>
<keyword evidence="9" id="KW-0408">Iron</keyword>
<dbReference type="InterPro" id="IPR019574">
    <property type="entry name" value="NADH_UbQ_OxRdtase_Gsu_4Fe4S-bd"/>
</dbReference>
<keyword evidence="12" id="KW-0472">Membrane</keyword>
<evidence type="ECO:0000256" key="7">
    <source>
        <dbReference type="ARBA" id="ARBA00022737"/>
    </source>
</evidence>
<dbReference type="CDD" id="cd00207">
    <property type="entry name" value="fer2"/>
    <property type="match status" value="1"/>
</dbReference>
<dbReference type="GO" id="GO:0046872">
    <property type="term" value="F:metal ion binding"/>
    <property type="evidence" value="ECO:0007669"/>
    <property type="project" value="UniProtKB-KW"/>
</dbReference>
<dbReference type="PRINTS" id="PR00368">
    <property type="entry name" value="FADPNR"/>
</dbReference>
<feature type="domain" description="4Fe-4S ferredoxin-type" evidence="15">
    <location>
        <begin position="140"/>
        <end position="170"/>
    </location>
</feature>
<evidence type="ECO:0000256" key="2">
    <source>
        <dbReference type="ARBA" id="ARBA00004370"/>
    </source>
</evidence>
<sequence>MKKILLNIDGNTIEAIKGQNLLQAALDAGIYIPHLCYHPNLKPQGGCKLCSVELEGKDKLVQSCETTVQEGMVVKTKSPKAEHLRRVALELLLASHPADCTSCAAYLNCELQAIMQNMGVAHSRLRRIEKENTRIGYSDHLIQKEMQRCIQCGRCVRACSELRGVGVLQYNKKNGETYVGTKEDKPLSETDCRFCSTCVEVCPTGAIQDIKGVFAKDAPRNLALIPCKEKCPAHTDIPTYIRLVEEAKYSAAVSVIREKLTFPLSLGYICNHLCETGCKRGHLNEALSIRGLKRYAVENDKQELWKSRTFQNPATGKKVAVIGGGPAGMTAAFYLSKKGHKVTVFERQPLAGGMLSYGIPKYRLPQEIVNGEVATLKETGIDLKTNTDITSLEEINGAGFDAVLISVGAQKGKRPPVCDRSWKNTYDAVTFCRLSNLGQLPEMGETLVVYGGGNVAFDCARTAKKSGVSNVKVVCLEPREKMMADQEEILCALEEGIEILNSKSMLDLEEKDDHVSAVRLIHVTSFRFGEKGLELQTEQGSEELIKTDSLIFATGQQPDLDDSFGIELFRGSFVKTKEDLQTNLEGIYAAGDAVTGTRSVVDAIASGRQAASSIDKYLGGDGMIDELLYDREPVDPEIGVIEGFAKMQRVEPLQGECDAKAEACRCLQCDLRLDIDKVKFWGDPHYKQVNKVVSE</sequence>
<dbReference type="Gene3D" id="3.10.20.740">
    <property type="match status" value="1"/>
</dbReference>
<evidence type="ECO:0000256" key="11">
    <source>
        <dbReference type="ARBA" id="ARBA00023027"/>
    </source>
</evidence>
<keyword evidence="7" id="KW-0677">Repeat</keyword>
<accession>A0A8J7VZV5</accession>
<dbReference type="GO" id="GO:0051537">
    <property type="term" value="F:2 iron, 2 sulfur cluster binding"/>
    <property type="evidence" value="ECO:0007669"/>
    <property type="project" value="UniProtKB-KW"/>
</dbReference>
<dbReference type="InterPro" id="IPR017900">
    <property type="entry name" value="4Fe4S_Fe_S_CS"/>
</dbReference>
<evidence type="ECO:0000256" key="4">
    <source>
        <dbReference type="ARBA" id="ARBA00022485"/>
    </source>
</evidence>
<evidence type="ECO:0000259" key="16">
    <source>
        <dbReference type="PROSITE" id="PS51839"/>
    </source>
</evidence>
<evidence type="ECO:0000256" key="12">
    <source>
        <dbReference type="ARBA" id="ARBA00023136"/>
    </source>
</evidence>
<dbReference type="AlphaFoldDB" id="A0A8J7VZV5"/>
<evidence type="ECO:0000259" key="14">
    <source>
        <dbReference type="PROSITE" id="PS51085"/>
    </source>
</evidence>
<dbReference type="SUPFAM" id="SSF54862">
    <property type="entry name" value="4Fe-4S ferredoxins"/>
    <property type="match status" value="1"/>
</dbReference>
<dbReference type="InterPro" id="IPR036010">
    <property type="entry name" value="2Fe-2S_ferredoxin-like_sf"/>
</dbReference>
<dbReference type="GO" id="GO:0016491">
    <property type="term" value="F:oxidoreductase activity"/>
    <property type="evidence" value="ECO:0007669"/>
    <property type="project" value="InterPro"/>
</dbReference>
<evidence type="ECO:0000256" key="13">
    <source>
        <dbReference type="ARBA" id="ARBA00034078"/>
    </source>
</evidence>
<evidence type="ECO:0000256" key="9">
    <source>
        <dbReference type="ARBA" id="ARBA00023004"/>
    </source>
</evidence>
<evidence type="ECO:0000256" key="5">
    <source>
        <dbReference type="ARBA" id="ARBA00022714"/>
    </source>
</evidence>
<dbReference type="Proteomes" id="UP000675664">
    <property type="component" value="Unassembled WGS sequence"/>
</dbReference>
<keyword evidence="5" id="KW-0001">2Fe-2S</keyword>
<reference evidence="17" key="2">
    <citation type="submission" date="2021-04" db="EMBL/GenBank/DDBJ databases">
        <authorList>
            <person name="Liu J."/>
        </authorList>
    </citation>
    <scope>NUCLEOTIDE SEQUENCE</scope>
    <source>
        <strain evidence="17">BAD-6</strain>
    </source>
</reference>
<keyword evidence="10" id="KW-0411">Iron-sulfur</keyword>
<dbReference type="PRINTS" id="PR00469">
    <property type="entry name" value="PNDRDTASEII"/>
</dbReference>
<dbReference type="PANTHER" id="PTHR42783">
    <property type="entry name" value="GLUTAMATE SYNTHASE [NADPH] SMALL CHAIN"/>
    <property type="match status" value="1"/>
</dbReference>
<feature type="domain" description="2Fe-2S ferredoxin-type" evidence="14">
    <location>
        <begin position="2"/>
        <end position="80"/>
    </location>
</feature>
<dbReference type="PANTHER" id="PTHR42783:SF3">
    <property type="entry name" value="GLUTAMATE SYNTHASE [NADPH] SMALL CHAIN-RELATED"/>
    <property type="match status" value="1"/>
</dbReference>
<feature type="domain" description="4Fe-4S His(Cys)3-ligated-type" evidence="16">
    <location>
        <begin position="80"/>
        <end position="119"/>
    </location>
</feature>
<dbReference type="EMBL" id="JAGSND010000004">
    <property type="protein sequence ID" value="MBR0597771.1"/>
    <property type="molecule type" value="Genomic_DNA"/>
</dbReference>
<evidence type="ECO:0000259" key="15">
    <source>
        <dbReference type="PROSITE" id="PS51379"/>
    </source>
</evidence>
<keyword evidence="18" id="KW-1185">Reference proteome</keyword>
<keyword evidence="6" id="KW-0479">Metal-binding</keyword>
<protein>
    <submittedName>
        <fullName evidence="17">FAD-dependent oxidoreductase</fullName>
    </submittedName>
</protein>
<dbReference type="InterPro" id="IPR001041">
    <property type="entry name" value="2Fe-2S_ferredoxin-type"/>
</dbReference>
<keyword evidence="4" id="KW-0004">4Fe-4S</keyword>
<gene>
    <name evidence="17" type="ORF">KCX82_07800</name>
</gene>
<evidence type="ECO:0000256" key="6">
    <source>
        <dbReference type="ARBA" id="ARBA00022723"/>
    </source>
</evidence>
<dbReference type="Pfam" id="PF14691">
    <property type="entry name" value="Fer4_20"/>
    <property type="match status" value="1"/>
</dbReference>
<dbReference type="GO" id="GO:0016020">
    <property type="term" value="C:membrane"/>
    <property type="evidence" value="ECO:0007669"/>
    <property type="project" value="UniProtKB-SubCell"/>
</dbReference>
<evidence type="ECO:0000313" key="18">
    <source>
        <dbReference type="Proteomes" id="UP000675664"/>
    </source>
</evidence>
<dbReference type="SUPFAM" id="SSF46548">
    <property type="entry name" value="alpha-helical ferredoxin"/>
    <property type="match status" value="1"/>
</dbReference>
<comment type="similarity">
    <text evidence="3">Belongs to the complex I 75 kDa subunit family.</text>
</comment>
<dbReference type="InterPro" id="IPR054351">
    <property type="entry name" value="NADH_UbQ_OxRdtase_ferredoxin"/>
</dbReference>
<evidence type="ECO:0000256" key="1">
    <source>
        <dbReference type="ARBA" id="ARBA00001966"/>
    </source>
</evidence>
<evidence type="ECO:0000256" key="10">
    <source>
        <dbReference type="ARBA" id="ARBA00023014"/>
    </source>
</evidence>
<dbReference type="PROSITE" id="PS00198">
    <property type="entry name" value="4FE4S_FER_1"/>
    <property type="match status" value="1"/>
</dbReference>
<dbReference type="GO" id="GO:0051539">
    <property type="term" value="F:4 iron, 4 sulfur cluster binding"/>
    <property type="evidence" value="ECO:0007669"/>
    <property type="project" value="UniProtKB-KW"/>
</dbReference>
<dbReference type="InterPro" id="IPR028261">
    <property type="entry name" value="DPD_II"/>
</dbReference>
<dbReference type="PROSITE" id="PS51085">
    <property type="entry name" value="2FE2S_FER_2"/>
    <property type="match status" value="1"/>
</dbReference>
<keyword evidence="8" id="KW-1278">Translocase</keyword>
<dbReference type="Gene3D" id="3.50.50.60">
    <property type="entry name" value="FAD/NAD(P)-binding domain"/>
    <property type="match status" value="2"/>
</dbReference>
<dbReference type="SUPFAM" id="SSF51971">
    <property type="entry name" value="Nucleotide-binding domain"/>
    <property type="match status" value="2"/>
</dbReference>